<gene>
    <name evidence="1" type="ORF">L9F63_005613</name>
</gene>
<dbReference type="InterPro" id="IPR027165">
    <property type="entry name" value="CND3"/>
</dbReference>
<dbReference type="AlphaFoldDB" id="A0AAD7ZC31"/>
<evidence type="ECO:0008006" key="3">
    <source>
        <dbReference type="Google" id="ProtNLM"/>
    </source>
</evidence>
<dbReference type="Proteomes" id="UP001233999">
    <property type="component" value="Unassembled WGS sequence"/>
</dbReference>
<dbReference type="EMBL" id="JASPKZ010009345">
    <property type="protein sequence ID" value="KAJ9577794.1"/>
    <property type="molecule type" value="Genomic_DNA"/>
</dbReference>
<proteinExistence type="predicted"/>
<dbReference type="PANTHER" id="PTHR14418:SF5">
    <property type="entry name" value="CONDENSIN COMPLEX SUBUNIT 3"/>
    <property type="match status" value="1"/>
</dbReference>
<protein>
    <recommendedName>
        <fullName evidence="3">Condensin complex subunit 3</fullName>
    </recommendedName>
</protein>
<dbReference type="InterPro" id="IPR016024">
    <property type="entry name" value="ARM-type_fold"/>
</dbReference>
<dbReference type="Gene3D" id="1.25.10.10">
    <property type="entry name" value="Leucine-rich Repeat Variant"/>
    <property type="match status" value="1"/>
</dbReference>
<evidence type="ECO:0000313" key="2">
    <source>
        <dbReference type="Proteomes" id="UP001233999"/>
    </source>
</evidence>
<dbReference type="GO" id="GO:0007076">
    <property type="term" value="P:mitotic chromosome condensation"/>
    <property type="evidence" value="ECO:0007669"/>
    <property type="project" value="InterPro"/>
</dbReference>
<dbReference type="SUPFAM" id="SSF48371">
    <property type="entry name" value="ARM repeat"/>
    <property type="match status" value="1"/>
</dbReference>
<accession>A0AAD7ZC31</accession>
<reference evidence="1" key="2">
    <citation type="submission" date="2023-05" db="EMBL/GenBank/DDBJ databases">
        <authorList>
            <person name="Fouks B."/>
        </authorList>
    </citation>
    <scope>NUCLEOTIDE SEQUENCE</scope>
    <source>
        <strain evidence="1">Stay&amp;Tobe</strain>
        <tissue evidence="1">Testes</tissue>
    </source>
</reference>
<dbReference type="GO" id="GO:0005737">
    <property type="term" value="C:cytoplasm"/>
    <property type="evidence" value="ECO:0007669"/>
    <property type="project" value="TreeGrafter"/>
</dbReference>
<evidence type="ECO:0000313" key="1">
    <source>
        <dbReference type="EMBL" id="KAJ9577794.1"/>
    </source>
</evidence>
<dbReference type="GO" id="GO:0000793">
    <property type="term" value="C:condensed chromosome"/>
    <property type="evidence" value="ECO:0007669"/>
    <property type="project" value="TreeGrafter"/>
</dbReference>
<reference evidence="1" key="1">
    <citation type="journal article" date="2023" name="IScience">
        <title>Live-bearing cockroach genome reveals convergent evolutionary mechanisms linked to viviparity in insects and beyond.</title>
        <authorList>
            <person name="Fouks B."/>
            <person name="Harrison M.C."/>
            <person name="Mikhailova A.A."/>
            <person name="Marchal E."/>
            <person name="English S."/>
            <person name="Carruthers M."/>
            <person name="Jennings E.C."/>
            <person name="Chiamaka E.L."/>
            <person name="Frigard R.A."/>
            <person name="Pippel M."/>
            <person name="Attardo G.M."/>
            <person name="Benoit J.B."/>
            <person name="Bornberg-Bauer E."/>
            <person name="Tobe S.S."/>
        </authorList>
    </citation>
    <scope>NUCLEOTIDE SEQUENCE</scope>
    <source>
        <strain evidence="1">Stay&amp;Tobe</strain>
    </source>
</reference>
<dbReference type="PANTHER" id="PTHR14418">
    <property type="entry name" value="CONDENSIN COMPLEX SUBUNIT 3-RELATED"/>
    <property type="match status" value="1"/>
</dbReference>
<dbReference type="InterPro" id="IPR011989">
    <property type="entry name" value="ARM-like"/>
</dbReference>
<name>A0AAD7ZC31_DIPPU</name>
<dbReference type="GO" id="GO:0000796">
    <property type="term" value="C:condensin complex"/>
    <property type="evidence" value="ECO:0007669"/>
    <property type="project" value="InterPro"/>
</dbReference>
<organism evidence="1 2">
    <name type="scientific">Diploptera punctata</name>
    <name type="common">Pacific beetle cockroach</name>
    <dbReference type="NCBI Taxonomy" id="6984"/>
    <lineage>
        <taxon>Eukaryota</taxon>
        <taxon>Metazoa</taxon>
        <taxon>Ecdysozoa</taxon>
        <taxon>Arthropoda</taxon>
        <taxon>Hexapoda</taxon>
        <taxon>Insecta</taxon>
        <taxon>Pterygota</taxon>
        <taxon>Neoptera</taxon>
        <taxon>Polyneoptera</taxon>
        <taxon>Dictyoptera</taxon>
        <taxon>Blattodea</taxon>
        <taxon>Blaberoidea</taxon>
        <taxon>Blaberidae</taxon>
        <taxon>Diplopterinae</taxon>
        <taxon>Diploptera</taxon>
    </lineage>
</organism>
<sequence>MRQVYEKLPLEQFFTEFLKCLVTVLKIGEKHSTVDHVLDFAAKFSVSFYNATDNVEESSMQDTLEEMPPFLIKLFDWLFSVHYAKDQAIRFRVCQFINKLLHNLGDEASLDDNLCDKIGTNMLERLQDKVPAVRAQAVMALQRLQDPTSAECPIIKAYLFHLGADPSAFVRRSVLTVIGRTHVTLPYILDRTRDVKDTVRRHAYLVICKLSIRSLTIKQRERLLREGLKDRSEQININIE</sequence>
<feature type="non-terminal residue" evidence="1">
    <location>
        <position position="1"/>
    </location>
</feature>
<keyword evidence="2" id="KW-1185">Reference proteome</keyword>
<comment type="caution">
    <text evidence="1">The sequence shown here is derived from an EMBL/GenBank/DDBJ whole genome shotgun (WGS) entry which is preliminary data.</text>
</comment>